<evidence type="ECO:0000313" key="3">
    <source>
        <dbReference type="EMBL" id="PZD74786.1"/>
    </source>
</evidence>
<dbReference type="InterPro" id="IPR018637">
    <property type="entry name" value="DUF2059"/>
</dbReference>
<dbReference type="Proteomes" id="UP000248857">
    <property type="component" value="Unassembled WGS sequence"/>
</dbReference>
<evidence type="ECO:0000259" key="2">
    <source>
        <dbReference type="Pfam" id="PF09832"/>
    </source>
</evidence>
<keyword evidence="4" id="KW-1185">Reference proteome</keyword>
<organism evidence="3 4">
    <name type="scientific">Acaryochloris thomasi RCC1774</name>
    <dbReference type="NCBI Taxonomy" id="1764569"/>
    <lineage>
        <taxon>Bacteria</taxon>
        <taxon>Bacillati</taxon>
        <taxon>Cyanobacteriota</taxon>
        <taxon>Cyanophyceae</taxon>
        <taxon>Acaryochloridales</taxon>
        <taxon>Acaryochloridaceae</taxon>
        <taxon>Acaryochloris</taxon>
        <taxon>Acaryochloris thomasi</taxon>
    </lineage>
</organism>
<evidence type="ECO:0000313" key="4">
    <source>
        <dbReference type="Proteomes" id="UP000248857"/>
    </source>
</evidence>
<gene>
    <name evidence="3" type="ORF">C1752_00884</name>
</gene>
<protein>
    <recommendedName>
        <fullName evidence="2">DUF2059 domain-containing protein</fullName>
    </recommendedName>
</protein>
<feature type="domain" description="DUF2059" evidence="2">
    <location>
        <begin position="130"/>
        <end position="173"/>
    </location>
</feature>
<accession>A0A2W1JNI6</accession>
<dbReference type="Pfam" id="PF09832">
    <property type="entry name" value="DUF2059"/>
    <property type="match status" value="1"/>
</dbReference>
<dbReference type="RefSeq" id="WP_110984850.1">
    <property type="nucleotide sequence ID" value="NZ_CAWNWM010000002.1"/>
</dbReference>
<dbReference type="OrthoDB" id="490569at2"/>
<feature type="chain" id="PRO_5016064831" description="DUF2059 domain-containing protein" evidence="1">
    <location>
        <begin position="26"/>
        <end position="198"/>
    </location>
</feature>
<proteinExistence type="predicted"/>
<feature type="signal peptide" evidence="1">
    <location>
        <begin position="1"/>
        <end position="25"/>
    </location>
</feature>
<comment type="caution">
    <text evidence="3">The sequence shown here is derived from an EMBL/GenBank/DDBJ whole genome shotgun (WGS) entry which is preliminary data.</text>
</comment>
<dbReference type="AlphaFoldDB" id="A0A2W1JNI6"/>
<name>A0A2W1JNI6_9CYAN</name>
<keyword evidence="1" id="KW-0732">Signal</keyword>
<sequence>MLKSAVNIICLACLFGVPSTLTASAQSSPASISTDAPTVSPERQALVEELLVLTKQEESANRMLDSMLMQIETTLPQFLSDTLSKTTNLKDQALQEQVTALSARMAKRYRELLLQRIDIGQITTQINSSLYAKYYTEGELQGLIDFYRTPLGQKTIEITPQLSEEALQQSNKLLLPKVMEVVQEIIAEEFGQLQSPEQ</sequence>
<reference evidence="3 4" key="1">
    <citation type="journal article" date="2018" name="Sci. Rep.">
        <title>A novel species of the marine cyanobacterium Acaryochloris with a unique pigment content and lifestyle.</title>
        <authorList>
            <person name="Partensky F."/>
            <person name="Six C."/>
            <person name="Ratin M."/>
            <person name="Garczarek L."/>
            <person name="Vaulot D."/>
            <person name="Probert I."/>
            <person name="Calteau A."/>
            <person name="Gourvil P."/>
            <person name="Marie D."/>
            <person name="Grebert T."/>
            <person name="Bouchier C."/>
            <person name="Le Panse S."/>
            <person name="Gachenot M."/>
            <person name="Rodriguez F."/>
            <person name="Garrido J.L."/>
        </authorList>
    </citation>
    <scope>NUCLEOTIDE SEQUENCE [LARGE SCALE GENOMIC DNA]</scope>
    <source>
        <strain evidence="3 4">RCC1774</strain>
    </source>
</reference>
<evidence type="ECO:0000256" key="1">
    <source>
        <dbReference type="SAM" id="SignalP"/>
    </source>
</evidence>
<dbReference type="EMBL" id="PQWO01000002">
    <property type="protein sequence ID" value="PZD74786.1"/>
    <property type="molecule type" value="Genomic_DNA"/>
</dbReference>